<keyword evidence="1" id="KW-0812">Transmembrane</keyword>
<dbReference type="Proteomes" id="UP000236893">
    <property type="component" value="Unassembled WGS sequence"/>
</dbReference>
<feature type="transmembrane region" description="Helical" evidence="1">
    <location>
        <begin position="200"/>
        <end position="223"/>
    </location>
</feature>
<reference evidence="2 3" key="1">
    <citation type="submission" date="2018-01" db="EMBL/GenBank/DDBJ databases">
        <authorList>
            <person name="Gaut B.S."/>
            <person name="Morton B.R."/>
            <person name="Clegg M.T."/>
            <person name="Duvall M.R."/>
        </authorList>
    </citation>
    <scope>NUCLEOTIDE SEQUENCE [LARGE SCALE GENOMIC DNA]</scope>
    <source>
        <strain evidence="2 3">HR-AV</strain>
    </source>
</reference>
<sequence>MSSSSSFFTSSLGRKFVMGITGIFLITFLIVHVGVNAMVFLDSSGELFNTAAHFMGTNWLIRSMEFVLFAGIILHIVQSVVLTRANKAARPEGYAVSGSNVNSKWYSRSMGLLGTLILMFLIIHLCHFWVEARFGIWGGIPEGTVAGTHDMFAQMKIIFSNPIIVAVYVLAMISLSYHLMHGFQSAFQSLGLNHYKYTPAIKAIGIWYSIIVPVLFALMPLYVHFVINK</sequence>
<dbReference type="AlphaFoldDB" id="A0A2S5A3J3"/>
<accession>A0A2S5A3J3</accession>
<feature type="transmembrane region" description="Helical" evidence="1">
    <location>
        <begin position="59"/>
        <end position="82"/>
    </location>
</feature>
<keyword evidence="1" id="KW-0472">Membrane</keyword>
<keyword evidence="1" id="KW-1133">Transmembrane helix</keyword>
<dbReference type="InterPro" id="IPR034804">
    <property type="entry name" value="SQR/QFR_C/D"/>
</dbReference>
<feature type="transmembrane region" description="Helical" evidence="1">
    <location>
        <begin position="16"/>
        <end position="39"/>
    </location>
</feature>
<dbReference type="CDD" id="cd03498">
    <property type="entry name" value="SQR_TypeB_2_TM"/>
    <property type="match status" value="1"/>
</dbReference>
<dbReference type="RefSeq" id="WP_103788716.1">
    <property type="nucleotide sequence ID" value="NZ_PQVF01000005.1"/>
</dbReference>
<dbReference type="InterPro" id="IPR011138">
    <property type="entry name" value="Cytochrome_b-558"/>
</dbReference>
<organism evidence="2 3">
    <name type="scientific">Solitalea longa</name>
    <dbReference type="NCBI Taxonomy" id="2079460"/>
    <lineage>
        <taxon>Bacteria</taxon>
        <taxon>Pseudomonadati</taxon>
        <taxon>Bacteroidota</taxon>
        <taxon>Sphingobacteriia</taxon>
        <taxon>Sphingobacteriales</taxon>
        <taxon>Sphingobacteriaceae</taxon>
        <taxon>Solitalea</taxon>
    </lineage>
</organism>
<comment type="caution">
    <text evidence="2">The sequence shown here is derived from an EMBL/GenBank/DDBJ whole genome shotgun (WGS) entry which is preliminary data.</text>
</comment>
<keyword evidence="3" id="KW-1185">Reference proteome</keyword>
<feature type="transmembrane region" description="Helical" evidence="1">
    <location>
        <begin position="157"/>
        <end position="179"/>
    </location>
</feature>
<feature type="transmembrane region" description="Helical" evidence="1">
    <location>
        <begin position="110"/>
        <end position="130"/>
    </location>
</feature>
<dbReference type="Gene3D" id="1.20.1300.10">
    <property type="entry name" value="Fumarate reductase/succinate dehydrogenase, transmembrane subunit"/>
    <property type="match status" value="1"/>
</dbReference>
<name>A0A2S5A3J3_9SPHI</name>
<protein>
    <submittedName>
        <fullName evidence="2">Succinate dehydrogenase</fullName>
    </submittedName>
</protein>
<dbReference type="SUPFAM" id="SSF81343">
    <property type="entry name" value="Fumarate reductase respiratory complex transmembrane subunits"/>
    <property type="match status" value="1"/>
</dbReference>
<evidence type="ECO:0000313" key="3">
    <source>
        <dbReference type="Proteomes" id="UP000236893"/>
    </source>
</evidence>
<dbReference type="EMBL" id="PQVF01000005">
    <property type="protein sequence ID" value="POY37106.1"/>
    <property type="molecule type" value="Genomic_DNA"/>
</dbReference>
<evidence type="ECO:0000313" key="2">
    <source>
        <dbReference type="EMBL" id="POY37106.1"/>
    </source>
</evidence>
<dbReference type="GO" id="GO:0016020">
    <property type="term" value="C:membrane"/>
    <property type="evidence" value="ECO:0007669"/>
    <property type="project" value="InterPro"/>
</dbReference>
<proteinExistence type="predicted"/>
<dbReference type="OrthoDB" id="9802842at2"/>
<gene>
    <name evidence="2" type="ORF">C3K47_08600</name>
</gene>
<dbReference type="NCBIfam" id="TIGR02046">
    <property type="entry name" value="sdhC_b558_fam"/>
    <property type="match status" value="1"/>
</dbReference>
<evidence type="ECO:0000256" key="1">
    <source>
        <dbReference type="SAM" id="Phobius"/>
    </source>
</evidence>